<protein>
    <submittedName>
        <fullName evidence="1">Glycoside hydrolase family 99-like domain-containing protein</fullName>
    </submittedName>
</protein>
<keyword evidence="2" id="KW-1185">Reference proteome</keyword>
<dbReference type="GO" id="GO:0016787">
    <property type="term" value="F:hydrolase activity"/>
    <property type="evidence" value="ECO:0007669"/>
    <property type="project" value="UniProtKB-KW"/>
</dbReference>
<dbReference type="AlphaFoldDB" id="A0A938WMU3"/>
<dbReference type="PANTHER" id="PTHR41244:SF1">
    <property type="entry name" value="GLYCOSYLTRANSFERASE"/>
    <property type="match status" value="1"/>
</dbReference>
<dbReference type="RefSeq" id="WP_205109373.1">
    <property type="nucleotide sequence ID" value="NZ_JACJJL010000011.1"/>
</dbReference>
<proteinExistence type="predicted"/>
<evidence type="ECO:0000313" key="2">
    <source>
        <dbReference type="Proteomes" id="UP000764045"/>
    </source>
</evidence>
<dbReference type="CDD" id="cd11579">
    <property type="entry name" value="Glyco_tran_WbsX"/>
    <property type="match status" value="1"/>
</dbReference>
<dbReference type="Pfam" id="PF14307">
    <property type="entry name" value="Glyco_tran_WbsX"/>
    <property type="match status" value="1"/>
</dbReference>
<name>A0A938WMU3_9BACT</name>
<dbReference type="InterPro" id="IPR032719">
    <property type="entry name" value="WbsX"/>
</dbReference>
<accession>A0A938WMU3</accession>
<sequence length="363" mass="42647">MKPRIIAFYLPQFHTIPENDEWWGKGFTEWVNVRKAKPLYSEHQQPKVPLNSNYYDLTNPETLRWQAGLANKYGVYGMCMYHYWFCGKMLLQKPAELLLANADIPMRFCFSWANEPWARTWDGKNHEILMPQSYGMEQDWKQHFDYLLPFFKDERYIKVDGCPMFLIYKPQSIPCAKQMMDCWNELAAGNGFNGMHFVETLRGKQTDKRNLPFKARVEFEPIRTNMQQPAAILNYKRIRRRVVKLFNAVFNTSHMLNKPFRFDDVAHRSLQLQSPVGTYGGAFVGWDNTARRGLASTIVEPPAKQQFETYLRAKVKQTTCTYKTNYVFINAWNEWAEGATLEPDETHGYGYLEAIDNVVNEYK</sequence>
<keyword evidence="1" id="KW-0378">Hydrolase</keyword>
<dbReference type="Proteomes" id="UP000764045">
    <property type="component" value="Unassembled WGS sequence"/>
</dbReference>
<dbReference type="Gene3D" id="3.20.20.80">
    <property type="entry name" value="Glycosidases"/>
    <property type="match status" value="1"/>
</dbReference>
<reference evidence="1 2" key="1">
    <citation type="journal article" date="2021" name="Sci. Rep.">
        <title>The distribution of antibiotic resistance genes in chicken gut microbiota commensals.</title>
        <authorList>
            <person name="Juricova H."/>
            <person name="Matiasovicova J."/>
            <person name="Kubasova T."/>
            <person name="Cejkova D."/>
            <person name="Rychlik I."/>
        </authorList>
    </citation>
    <scope>NUCLEOTIDE SEQUENCE [LARGE SCALE GENOMIC DNA]</scope>
    <source>
        <strain evidence="1 2">An819</strain>
    </source>
</reference>
<gene>
    <name evidence="1" type="ORF">H6B30_07975</name>
</gene>
<dbReference type="EMBL" id="JACJJL010000011">
    <property type="protein sequence ID" value="MBM6661686.1"/>
    <property type="molecule type" value="Genomic_DNA"/>
</dbReference>
<organism evidence="1 2">
    <name type="scientific">Marseilla massiliensis</name>
    <dbReference type="NCBI Taxonomy" id="1841864"/>
    <lineage>
        <taxon>Bacteria</taxon>
        <taxon>Pseudomonadati</taxon>
        <taxon>Bacteroidota</taxon>
        <taxon>Bacteroidia</taxon>
        <taxon>Bacteroidales</taxon>
        <taxon>Prevotellaceae</taxon>
        <taxon>Marseilla</taxon>
    </lineage>
</organism>
<evidence type="ECO:0000313" key="1">
    <source>
        <dbReference type="EMBL" id="MBM6661686.1"/>
    </source>
</evidence>
<dbReference type="PANTHER" id="PTHR41244">
    <property type="entry name" value="RHAMNAN SYNTHESIS F"/>
    <property type="match status" value="1"/>
</dbReference>
<comment type="caution">
    <text evidence="1">The sequence shown here is derived from an EMBL/GenBank/DDBJ whole genome shotgun (WGS) entry which is preliminary data.</text>
</comment>